<feature type="region of interest" description="Disordered" evidence="1">
    <location>
        <begin position="152"/>
        <end position="179"/>
    </location>
</feature>
<evidence type="ECO:0000256" key="2">
    <source>
        <dbReference type="SAM" id="Phobius"/>
    </source>
</evidence>
<feature type="region of interest" description="Disordered" evidence="1">
    <location>
        <begin position="224"/>
        <end position="254"/>
    </location>
</feature>
<gene>
    <name evidence="3" type="ORF">ACHAXA_008358</name>
</gene>
<feature type="transmembrane region" description="Helical" evidence="2">
    <location>
        <begin position="59"/>
        <end position="78"/>
    </location>
</feature>
<evidence type="ECO:0000313" key="3">
    <source>
        <dbReference type="EMBL" id="KAL3816388.1"/>
    </source>
</evidence>
<comment type="caution">
    <text evidence="3">The sequence shown here is derived from an EMBL/GenBank/DDBJ whole genome shotgun (WGS) entry which is preliminary data.</text>
</comment>
<dbReference type="Proteomes" id="UP001530377">
    <property type="component" value="Unassembled WGS sequence"/>
</dbReference>
<dbReference type="InterPro" id="IPR012340">
    <property type="entry name" value="NA-bd_OB-fold"/>
</dbReference>
<dbReference type="AlphaFoldDB" id="A0ABD3RW13"/>
<accession>A0ABD3RW13</accession>
<keyword evidence="2" id="KW-0812">Transmembrane</keyword>
<sequence length="291" mass="31772">MDVLEFLRDDDDDDDDYDDDDPRPTTVLRYHYLPLLVLLALSWPVLLTLVAASVSASAWLFWLCVGSAFGVLQLAYVLHNFAMIVRDVSALTLLKTFAMLRSVARRSYFGLVWVGFRKRVVDHNARMPPGSPVRRVRSSRDFDDIIISRSAGDGGAARRRRGGTSQRHPGVRDDEDDNSYVGGYVTLRRGDDRVAVVVRGRTDVNRAVDGDVVAVELLPVERWPSASDRNDDNGGVGDRTGRTTTEGGGGGGAMTSVVQASIAADTAELTVHDIENIADGVPLDEERQGSA</sequence>
<organism evidence="3 4">
    <name type="scientific">Cyclostephanos tholiformis</name>
    <dbReference type="NCBI Taxonomy" id="382380"/>
    <lineage>
        <taxon>Eukaryota</taxon>
        <taxon>Sar</taxon>
        <taxon>Stramenopiles</taxon>
        <taxon>Ochrophyta</taxon>
        <taxon>Bacillariophyta</taxon>
        <taxon>Coscinodiscophyceae</taxon>
        <taxon>Thalassiosirophycidae</taxon>
        <taxon>Stephanodiscales</taxon>
        <taxon>Stephanodiscaceae</taxon>
        <taxon>Cyclostephanos</taxon>
    </lineage>
</organism>
<keyword evidence="2" id="KW-0472">Membrane</keyword>
<name>A0ABD3RW13_9STRA</name>
<keyword evidence="2" id="KW-1133">Transmembrane helix</keyword>
<dbReference type="Gene3D" id="2.40.50.690">
    <property type="match status" value="1"/>
</dbReference>
<evidence type="ECO:0000256" key="1">
    <source>
        <dbReference type="SAM" id="MobiDB-lite"/>
    </source>
</evidence>
<proteinExistence type="predicted"/>
<keyword evidence="4" id="KW-1185">Reference proteome</keyword>
<dbReference type="EMBL" id="JALLPB020000151">
    <property type="protein sequence ID" value="KAL3816388.1"/>
    <property type="molecule type" value="Genomic_DNA"/>
</dbReference>
<evidence type="ECO:0000313" key="4">
    <source>
        <dbReference type="Proteomes" id="UP001530377"/>
    </source>
</evidence>
<protein>
    <submittedName>
        <fullName evidence="3">Uncharacterized protein</fullName>
    </submittedName>
</protein>
<feature type="transmembrane region" description="Helical" evidence="2">
    <location>
        <begin position="32"/>
        <end position="53"/>
    </location>
</feature>
<reference evidence="3 4" key="1">
    <citation type="submission" date="2024-10" db="EMBL/GenBank/DDBJ databases">
        <title>Updated reference genomes for cyclostephanoid diatoms.</title>
        <authorList>
            <person name="Roberts W.R."/>
            <person name="Alverson A.J."/>
        </authorList>
    </citation>
    <scope>NUCLEOTIDE SEQUENCE [LARGE SCALE GENOMIC DNA]</scope>
    <source>
        <strain evidence="3 4">AJA228-03</strain>
    </source>
</reference>
<dbReference type="SUPFAM" id="SSF50249">
    <property type="entry name" value="Nucleic acid-binding proteins"/>
    <property type="match status" value="1"/>
</dbReference>